<comment type="caution">
    <text evidence="1">The sequence shown here is derived from an EMBL/GenBank/DDBJ whole genome shotgun (WGS) entry which is preliminary data.</text>
</comment>
<evidence type="ECO:0000313" key="1">
    <source>
        <dbReference type="EMBL" id="KAG8005779.1"/>
    </source>
</evidence>
<accession>A0ACB7EV23</accession>
<evidence type="ECO:0000313" key="2">
    <source>
        <dbReference type="Proteomes" id="UP000805704"/>
    </source>
</evidence>
<dbReference type="EMBL" id="CM024810">
    <property type="protein sequence ID" value="KAG8005779.1"/>
    <property type="molecule type" value="Genomic_DNA"/>
</dbReference>
<protein>
    <submittedName>
        <fullName evidence="1">DNA-apurinic or apyrimidinic site lyase</fullName>
    </submittedName>
</protein>
<proteinExistence type="predicted"/>
<reference evidence="1" key="1">
    <citation type="submission" date="2020-04" db="EMBL/GenBank/DDBJ databases">
        <title>A chromosome-scale assembly and high-density genetic map of the yellow drum (Nibea albiflora) genome.</title>
        <authorList>
            <person name="Xu D."/>
            <person name="Zhang W."/>
            <person name="Chen R."/>
            <person name="Tan P."/>
            <person name="Wang L."/>
            <person name="Song H."/>
            <person name="Tian L."/>
            <person name="Zhu Q."/>
            <person name="Wang B."/>
        </authorList>
    </citation>
    <scope>NUCLEOTIDE SEQUENCE</scope>
    <source>
        <strain evidence="1">ZJHYS-2018</strain>
    </source>
</reference>
<sequence>MSRLTISDKAPNLAWSNQRLPNKRKWEAVHPAGIKRRPVNLSPDRKRRRLDQNEEQTNRIESEAQEEMDTSVRSPSSAKRYVGTDGESTRVKQTLIKGSGVQQTPSCKRKWEAVNPAGIRRRPVNLSPDRKRRRLDLHGEQATRDITQRNTASTKKAKKTKEPEAPILYEDPPDKLTSKDGRSANMKITSWNVDGLRAWVKKNGLDWVREESPDVLCLQETKCSEKALPADITSMPEYPHKYWAASDEKEGYSGVAMLCKTEPLKVTYGIGKEEHDKEGRVITAEFPNIYLVTTYVPNASKGLVRLDYRKTWDVDFRAYLSELDMQKPVVLCGDLNVAHQEIDLKNPKGNKKNAGFTPEEREGFSQLLEAGFVDSFRELYPDQANAYTFWTYMMNSRSKNVGWRLDYFVLSSSLLPGLCDSKIRNKAMGSDHCPITLHIAV</sequence>
<name>A0ACB7EV23_NIBAL</name>
<organism evidence="1 2">
    <name type="scientific">Nibea albiflora</name>
    <name type="common">Yellow drum</name>
    <name type="synonym">Corvina albiflora</name>
    <dbReference type="NCBI Taxonomy" id="240163"/>
    <lineage>
        <taxon>Eukaryota</taxon>
        <taxon>Metazoa</taxon>
        <taxon>Chordata</taxon>
        <taxon>Craniata</taxon>
        <taxon>Vertebrata</taxon>
        <taxon>Euteleostomi</taxon>
        <taxon>Actinopterygii</taxon>
        <taxon>Neopterygii</taxon>
        <taxon>Teleostei</taxon>
        <taxon>Neoteleostei</taxon>
        <taxon>Acanthomorphata</taxon>
        <taxon>Eupercaria</taxon>
        <taxon>Sciaenidae</taxon>
        <taxon>Nibea</taxon>
    </lineage>
</organism>
<dbReference type="Proteomes" id="UP000805704">
    <property type="component" value="Chromosome 22"/>
</dbReference>
<keyword evidence="2" id="KW-1185">Reference proteome</keyword>
<keyword evidence="1" id="KW-0456">Lyase</keyword>
<gene>
    <name evidence="1" type="primary">APEX1</name>
    <name evidence="1" type="ORF">GBF38_001764</name>
</gene>